<dbReference type="PANTHER" id="PTHR40064">
    <property type="entry name" value="MEMBRANE PROTEIN-RELATED"/>
    <property type="match status" value="1"/>
</dbReference>
<keyword evidence="2" id="KW-1003">Cell membrane</keyword>
<organism evidence="8 9">
    <name type="scientific">Paenibacillus phytorum</name>
    <dbReference type="NCBI Taxonomy" id="2654977"/>
    <lineage>
        <taxon>Bacteria</taxon>
        <taxon>Bacillati</taxon>
        <taxon>Bacillota</taxon>
        <taxon>Bacilli</taxon>
        <taxon>Bacillales</taxon>
        <taxon>Paenibacillaceae</taxon>
        <taxon>Paenibacillus</taxon>
    </lineage>
</organism>
<protein>
    <submittedName>
        <fullName evidence="8">FUSC family protein</fullName>
    </submittedName>
</protein>
<gene>
    <name evidence="8" type="ORF">GC098_14565</name>
</gene>
<keyword evidence="6" id="KW-0175">Coiled coil</keyword>
<keyword evidence="5 7" id="KW-0472">Membrane</keyword>
<feature type="coiled-coil region" evidence="6">
    <location>
        <begin position="190"/>
        <end position="217"/>
    </location>
</feature>
<dbReference type="InterPro" id="IPR052984">
    <property type="entry name" value="UPF0421"/>
</dbReference>
<dbReference type="InterPro" id="IPR010343">
    <property type="entry name" value="ArAE_1"/>
</dbReference>
<dbReference type="EMBL" id="WHOA01000098">
    <property type="protein sequence ID" value="NOU72637.1"/>
    <property type="molecule type" value="Genomic_DNA"/>
</dbReference>
<evidence type="ECO:0000256" key="7">
    <source>
        <dbReference type="SAM" id="Phobius"/>
    </source>
</evidence>
<sequence>MNVQIKSIISDTGFVWKTALAAALSWELARWAGSNHPYLAPLTVILCIQTTVSQSIKFAWQRILGTIVGVAFTASLAPYMGLTGLNIGLMIILGSIIVKLLRLDNVVMSQVALSILLVMYFQNKMPTYPFDRIRDTVIGAAVALLIHILLFPPDSVNKVKSHMSKFADHLTTCFFKTAQWVEAGCSSTESRDMKKEIQQLFQELHQATTEMDKANQSLCYNLFASVKRDTLKRQTQHLLQLRLGFANLSDMIRIFTDWSESEHWITEDQKIWADHLYTIALHVKEWNSHLDNITNSNLTSCTPVPIIKTPFTLEKYQYPLALYNNANQIIQDFQKFSN</sequence>
<comment type="caution">
    <text evidence="8">The sequence shown here is derived from an EMBL/GenBank/DDBJ whole genome shotgun (WGS) entry which is preliminary data.</text>
</comment>
<reference evidence="8 9" key="1">
    <citation type="submission" date="2019-10" db="EMBL/GenBank/DDBJ databases">
        <title>Description of Paenibacillus terrestris sp. nov.</title>
        <authorList>
            <person name="Carlier A."/>
            <person name="Qi S."/>
        </authorList>
    </citation>
    <scope>NUCLEOTIDE SEQUENCE [LARGE SCALE GENOMIC DNA]</scope>
    <source>
        <strain evidence="8 9">LMG 31458</strain>
    </source>
</reference>
<evidence type="ECO:0000313" key="9">
    <source>
        <dbReference type="Proteomes" id="UP000616779"/>
    </source>
</evidence>
<feature type="transmembrane region" description="Helical" evidence="7">
    <location>
        <begin position="133"/>
        <end position="151"/>
    </location>
</feature>
<name>A0ABX1XVT1_9BACL</name>
<feature type="transmembrane region" description="Helical" evidence="7">
    <location>
        <begin position="103"/>
        <end position="121"/>
    </location>
</feature>
<evidence type="ECO:0000256" key="6">
    <source>
        <dbReference type="SAM" id="Coils"/>
    </source>
</evidence>
<dbReference type="PANTHER" id="PTHR40064:SF1">
    <property type="entry name" value="MEMBRANE PROTEIN"/>
    <property type="match status" value="1"/>
</dbReference>
<evidence type="ECO:0000256" key="3">
    <source>
        <dbReference type="ARBA" id="ARBA00022692"/>
    </source>
</evidence>
<evidence type="ECO:0000256" key="2">
    <source>
        <dbReference type="ARBA" id="ARBA00022475"/>
    </source>
</evidence>
<dbReference type="Pfam" id="PF06081">
    <property type="entry name" value="ArAE_1"/>
    <property type="match status" value="1"/>
</dbReference>
<keyword evidence="4 7" id="KW-1133">Transmembrane helix</keyword>
<keyword evidence="9" id="KW-1185">Reference proteome</keyword>
<evidence type="ECO:0000256" key="4">
    <source>
        <dbReference type="ARBA" id="ARBA00022989"/>
    </source>
</evidence>
<evidence type="ECO:0000313" key="8">
    <source>
        <dbReference type="EMBL" id="NOU72637.1"/>
    </source>
</evidence>
<feature type="transmembrane region" description="Helical" evidence="7">
    <location>
        <begin position="67"/>
        <end position="97"/>
    </location>
</feature>
<evidence type="ECO:0000256" key="5">
    <source>
        <dbReference type="ARBA" id="ARBA00023136"/>
    </source>
</evidence>
<accession>A0ABX1XVT1</accession>
<keyword evidence="3 7" id="KW-0812">Transmembrane</keyword>
<dbReference type="Proteomes" id="UP000616779">
    <property type="component" value="Unassembled WGS sequence"/>
</dbReference>
<evidence type="ECO:0000256" key="1">
    <source>
        <dbReference type="ARBA" id="ARBA00004651"/>
    </source>
</evidence>
<comment type="subcellular location">
    <subcellularLocation>
        <location evidence="1">Cell membrane</location>
        <topology evidence="1">Multi-pass membrane protein</topology>
    </subcellularLocation>
</comment>
<proteinExistence type="predicted"/>